<keyword evidence="4 5" id="KW-0472">Membrane</keyword>
<evidence type="ECO:0000256" key="5">
    <source>
        <dbReference type="SAM" id="Phobius"/>
    </source>
</evidence>
<protein>
    <submittedName>
        <fullName evidence="6">Uncharacterized protein</fullName>
    </submittedName>
</protein>
<reference evidence="6" key="1">
    <citation type="submission" date="2019-11" db="EMBL/GenBank/DDBJ databases">
        <title>Bipolaris sorokiniana Genome sequencing.</title>
        <authorList>
            <person name="Wang H."/>
        </authorList>
    </citation>
    <scope>NUCLEOTIDE SEQUENCE</scope>
</reference>
<sequence>MVKPVVSAMNAWTCIVVSMFAIVILSTLGALFRGSSNTVMGGEEDPKDGGAVAGALFGAVFIYIGFFVFCGLQALLHMRESRRGAISLS</sequence>
<keyword evidence="3 5" id="KW-1133">Transmembrane helix</keyword>
<comment type="subcellular location">
    <subcellularLocation>
        <location evidence="1">Membrane</location>
    </subcellularLocation>
</comment>
<keyword evidence="2 5" id="KW-0812">Transmembrane</keyword>
<evidence type="ECO:0000313" key="6">
    <source>
        <dbReference type="EMBL" id="KAF5854594.1"/>
    </source>
</evidence>
<feature type="transmembrane region" description="Helical" evidence="5">
    <location>
        <begin position="52"/>
        <end position="76"/>
    </location>
</feature>
<dbReference type="Pfam" id="PF23489">
    <property type="entry name" value="V-ATPase_su_f"/>
    <property type="match status" value="1"/>
</dbReference>
<gene>
    <name evidence="6" type="ORF">GGP41_007382</name>
</gene>
<name>A0A8H6E0A3_COCSA</name>
<organism evidence="6 7">
    <name type="scientific">Cochliobolus sativus</name>
    <name type="common">Common root rot and spot blotch fungus</name>
    <name type="synonym">Bipolaris sorokiniana</name>
    <dbReference type="NCBI Taxonomy" id="45130"/>
    <lineage>
        <taxon>Eukaryota</taxon>
        <taxon>Fungi</taxon>
        <taxon>Dikarya</taxon>
        <taxon>Ascomycota</taxon>
        <taxon>Pezizomycotina</taxon>
        <taxon>Dothideomycetes</taxon>
        <taxon>Pleosporomycetidae</taxon>
        <taxon>Pleosporales</taxon>
        <taxon>Pleosporineae</taxon>
        <taxon>Pleosporaceae</taxon>
        <taxon>Bipolaris</taxon>
    </lineage>
</organism>
<comment type="caution">
    <text evidence="6">The sequence shown here is derived from an EMBL/GenBank/DDBJ whole genome shotgun (WGS) entry which is preliminary data.</text>
</comment>
<dbReference type="GO" id="GO:0016020">
    <property type="term" value="C:membrane"/>
    <property type="evidence" value="ECO:0007669"/>
    <property type="project" value="UniProtKB-SubCell"/>
</dbReference>
<dbReference type="InterPro" id="IPR056552">
    <property type="entry name" value="Ribonucl_Kappa"/>
</dbReference>
<dbReference type="EMBL" id="WNKQ01000001">
    <property type="protein sequence ID" value="KAF5854594.1"/>
    <property type="molecule type" value="Genomic_DNA"/>
</dbReference>
<dbReference type="OMA" id="LNAWSCV"/>
<feature type="transmembrane region" description="Helical" evidence="5">
    <location>
        <begin position="12"/>
        <end position="32"/>
    </location>
</feature>
<dbReference type="AlphaFoldDB" id="A0A8H6E0A3"/>
<accession>A0A8H6E0A3</accession>
<evidence type="ECO:0000256" key="3">
    <source>
        <dbReference type="ARBA" id="ARBA00022989"/>
    </source>
</evidence>
<evidence type="ECO:0000256" key="2">
    <source>
        <dbReference type="ARBA" id="ARBA00022692"/>
    </source>
</evidence>
<dbReference type="Proteomes" id="UP000624244">
    <property type="component" value="Unassembled WGS sequence"/>
</dbReference>
<evidence type="ECO:0000256" key="4">
    <source>
        <dbReference type="ARBA" id="ARBA00023136"/>
    </source>
</evidence>
<evidence type="ECO:0000256" key="1">
    <source>
        <dbReference type="ARBA" id="ARBA00004370"/>
    </source>
</evidence>
<evidence type="ECO:0000313" key="7">
    <source>
        <dbReference type="Proteomes" id="UP000624244"/>
    </source>
</evidence>
<proteinExistence type="predicted"/>